<feature type="chain" id="PRO_5003630222" description="Glycosyl hydrolase BNR repeat-containing protein" evidence="1">
    <location>
        <begin position="22"/>
        <end position="1270"/>
    </location>
</feature>
<dbReference type="PATRIC" id="fig|1166018.3.peg.2739"/>
<dbReference type="PANTHER" id="PTHR12106:SF27">
    <property type="entry name" value="SORTILIN-RELATED RECEPTOR"/>
    <property type="match status" value="1"/>
</dbReference>
<accession>I0K4H7</accession>
<sequence>MPTRLRLLGLLYFWSTLLVQAQQKPYQLLMQDEKVRYSDVKKAFEKARELDERAKKKAVRQARRKGLPDPVFEENEEEAKFYRWERWRLRHLAPDGTEDVASPAQEFTRFDRQQVAAVRSGSKRARQGATPAWRELGPFQTQTTAAYNNAAHYLYGYNVGRLGAVAFHPTDANTIYTAAPGRNSINSGGIWKTTNGGTSWTPLFDQYPNMIVTDVAVSAKNPQTVYATGNHFAVATVGGGTAGYGIEKSTDGGANWQHIPFLVQYETNTNGSKAYVGRALSIDIDPADDQHLIATTQRAILYSTNGGLLWQKATTPVADRLADYVDIAFKPGDPQTVYVSGAGKEQVLRSTDGGKTFTQLPLPEAVEVGTVGRVELAVSAAQPDFLYLLTTMGTERHGGLYRLNTATGDLRTIVARGKSFATQQQTRDDTQLYYCLSLAVSPTDTGEIHVGMVPLMSTFDGGRTWEYRHSWATSRAGDVHSDISSLDFQPGTNRLFVTSDGGLNAATGKRGAAFRFYDNIAVSQIYFLAQPASLSDRMIIGLQDNGTKMYENGLWKQVGGGDGISCLIDDANPSVYYVTSQNGYLLRFTGPASSSYITPTGVTDENTSFYTPIDYHQATKTLFIGSNTLWRKNENNFSSAWERVKDFDSKEMIQDVFVAPSDVKTIYVRTYSATTSYRLYVTTDAGQTWDKVLGDGFDAYITALTIHPQDAKTIYASRYRTVSPAGYFVMKSSDYGRTWTDITGNLPKVSGNAITVQEGTDEGVYVAMDQGVYYKDNTMSQWTRYGTGLPNSPVYDMRVDYTGSKLKAATHGRGVWEVPLAVPVGQVTSLITAKRDVCAGTSMGVTYQVTKGATGPNTYAIQLSDASGSFASPTLLASTTATTADVTIPGTLARGAGYQIRVLRNNNIATADTSDAFSVLTLPKATLNGPAEVVYGSPASLTLSFDGSGPWSYQLTGDGPRTTTSSPVVQAVTLTEGTTYQLTSLSNVCGAGTVSGATRVTVIPTLAVQTVGATELCAGQSSSLTFVQGGKFNASTSYVVQLSDAAGSFTTPVNVGAGTQSPLPFTIGTSQAMGSGYRLRVVGNVAEKLELTPSPTFAINVKPTASIVAAGDSSVLQTYETRLRLTFTGTAPFQYTLSNGTTGNSATTTTEVVIKPDQTAVYRVSGVSNGCGVGTVSGQARITVIPLLAVEPNAPPLVTLRPNPASELVRVESNLSGPHELVLFDVAGREQLRKPFQRNTEVAVRNLGKGIHVYQIITPQGAVVGRVLVE</sequence>
<dbReference type="InterPro" id="IPR026444">
    <property type="entry name" value="Secre_tail"/>
</dbReference>
<dbReference type="InterPro" id="IPR050310">
    <property type="entry name" value="VPS10-sortilin"/>
</dbReference>
<dbReference type="HOGENOM" id="CLU_263994_0_0_10"/>
<dbReference type="RefSeq" id="WP_015330130.1">
    <property type="nucleotide sequence ID" value="NC_020054.1"/>
</dbReference>
<dbReference type="Proteomes" id="UP000011058">
    <property type="component" value="Chromosome"/>
</dbReference>
<evidence type="ECO:0000313" key="3">
    <source>
        <dbReference type="Proteomes" id="UP000011058"/>
    </source>
</evidence>
<dbReference type="AlphaFoldDB" id="I0K4H7"/>
<keyword evidence="3" id="KW-1185">Reference proteome</keyword>
<dbReference type="NCBIfam" id="TIGR04183">
    <property type="entry name" value="Por_Secre_tail"/>
    <property type="match status" value="1"/>
</dbReference>
<evidence type="ECO:0000256" key="1">
    <source>
        <dbReference type="SAM" id="SignalP"/>
    </source>
</evidence>
<protein>
    <recommendedName>
        <fullName evidence="4">Glycosyl hydrolase BNR repeat-containing protein</fullName>
    </recommendedName>
</protein>
<proteinExistence type="predicted"/>
<dbReference type="KEGG" id="fae:FAES_1019"/>
<organism evidence="2 3">
    <name type="scientific">Fibrella aestuarina BUZ 2</name>
    <dbReference type="NCBI Taxonomy" id="1166018"/>
    <lineage>
        <taxon>Bacteria</taxon>
        <taxon>Pseudomonadati</taxon>
        <taxon>Bacteroidota</taxon>
        <taxon>Cytophagia</taxon>
        <taxon>Cytophagales</taxon>
        <taxon>Spirosomataceae</taxon>
        <taxon>Fibrella</taxon>
    </lineage>
</organism>
<evidence type="ECO:0008006" key="4">
    <source>
        <dbReference type="Google" id="ProtNLM"/>
    </source>
</evidence>
<dbReference type="STRING" id="1166018.FAES_1019"/>
<dbReference type="SUPFAM" id="SSF110296">
    <property type="entry name" value="Oligoxyloglucan reducing end-specific cellobiohydrolase"/>
    <property type="match status" value="2"/>
</dbReference>
<evidence type="ECO:0000313" key="2">
    <source>
        <dbReference type="EMBL" id="CCG99030.1"/>
    </source>
</evidence>
<dbReference type="InterPro" id="IPR015943">
    <property type="entry name" value="WD40/YVTN_repeat-like_dom_sf"/>
</dbReference>
<dbReference type="EMBL" id="HE796683">
    <property type="protein sequence ID" value="CCG99030.1"/>
    <property type="molecule type" value="Genomic_DNA"/>
</dbReference>
<dbReference type="PANTHER" id="PTHR12106">
    <property type="entry name" value="SORTILIN RELATED"/>
    <property type="match status" value="1"/>
</dbReference>
<keyword evidence="1" id="KW-0732">Signal</keyword>
<dbReference type="eggNOG" id="COG4409">
    <property type="taxonomic scope" value="Bacteria"/>
</dbReference>
<gene>
    <name evidence="2" type="ORF">FAES_1019</name>
</gene>
<reference evidence="2 3" key="1">
    <citation type="journal article" date="2012" name="J. Bacteriol.">
        <title>Genome Sequence of Fibrella aestuarina BUZ 2T, a Filamentous Marine Bacterium.</title>
        <authorList>
            <person name="Filippini M."/>
            <person name="Qi W."/>
            <person name="Blom J."/>
            <person name="Goesmann A."/>
            <person name="Smits T.H."/>
            <person name="Bagheri H.C."/>
        </authorList>
    </citation>
    <scope>NUCLEOTIDE SEQUENCE [LARGE SCALE GENOMIC DNA]</scope>
    <source>
        <strain evidence="3">BUZ 2T</strain>
    </source>
</reference>
<dbReference type="OrthoDB" id="903241at2"/>
<feature type="signal peptide" evidence="1">
    <location>
        <begin position="1"/>
        <end position="21"/>
    </location>
</feature>
<dbReference type="Gene3D" id="2.130.10.10">
    <property type="entry name" value="YVTN repeat-like/Quinoprotein amine dehydrogenase"/>
    <property type="match status" value="2"/>
</dbReference>
<name>I0K4H7_9BACT</name>